<comment type="caution">
    <text evidence="1">The sequence shown here is derived from an EMBL/GenBank/DDBJ whole genome shotgun (WGS) entry which is preliminary data.</text>
</comment>
<protein>
    <submittedName>
        <fullName evidence="1">Uncharacterized protein</fullName>
    </submittedName>
</protein>
<reference evidence="1" key="1">
    <citation type="journal article" date="2015" name="Nature">
        <title>Complex archaea that bridge the gap between prokaryotes and eukaryotes.</title>
        <authorList>
            <person name="Spang A."/>
            <person name="Saw J.H."/>
            <person name="Jorgensen S.L."/>
            <person name="Zaremba-Niedzwiedzka K."/>
            <person name="Martijn J."/>
            <person name="Lind A.E."/>
            <person name="van Eijk R."/>
            <person name="Schleper C."/>
            <person name="Guy L."/>
            <person name="Ettema T.J."/>
        </authorList>
    </citation>
    <scope>NUCLEOTIDE SEQUENCE</scope>
</reference>
<accession>A0A0F9HCU7</accession>
<dbReference type="EMBL" id="LAZR01025117">
    <property type="protein sequence ID" value="KKL72932.1"/>
    <property type="molecule type" value="Genomic_DNA"/>
</dbReference>
<gene>
    <name evidence="1" type="ORF">LCGC14_2079950</name>
</gene>
<name>A0A0F9HCU7_9ZZZZ</name>
<dbReference type="AlphaFoldDB" id="A0A0F9HCU7"/>
<organism evidence="1">
    <name type="scientific">marine sediment metagenome</name>
    <dbReference type="NCBI Taxonomy" id="412755"/>
    <lineage>
        <taxon>unclassified sequences</taxon>
        <taxon>metagenomes</taxon>
        <taxon>ecological metagenomes</taxon>
    </lineage>
</organism>
<proteinExistence type="predicted"/>
<sequence length="48" mass="5859">MVKHTFDWNDEDINDFLYCGREGYKVSSTKIFKDIEKKNLMWLLRNES</sequence>
<evidence type="ECO:0000313" key="1">
    <source>
        <dbReference type="EMBL" id="KKL72932.1"/>
    </source>
</evidence>